<evidence type="ECO:0000313" key="1">
    <source>
        <dbReference type="EMBL" id="MDG0953905.1"/>
    </source>
</evidence>
<sequence>MAPLLLEEVFSTFISFIFLKQIKPTCFIGIICYYKGNNWVNKELEKLGKENFLHTLYDKHLKEEFGPQISPESVITEGGKVN</sequence>
<dbReference type="AlphaFoldDB" id="A0AAJ1KCU6"/>
<reference evidence="1" key="1">
    <citation type="submission" date="2023-03" db="EMBL/GenBank/DDBJ databases">
        <title>Genetic diversity of Bacillus cereus sensu lato isolates from Slovenia.</title>
        <authorList>
            <person name="Abdelli M."/>
        </authorList>
    </citation>
    <scope>NUCLEOTIDE SEQUENCE</scope>
    <source>
        <strain evidence="1">SIBC39</strain>
    </source>
</reference>
<protein>
    <submittedName>
        <fullName evidence="1">Uncharacterized protein</fullName>
    </submittedName>
</protein>
<comment type="caution">
    <text evidence="1">The sequence shown here is derived from an EMBL/GenBank/DDBJ whole genome shotgun (WGS) entry which is preliminary data.</text>
</comment>
<evidence type="ECO:0000313" key="2">
    <source>
        <dbReference type="Proteomes" id="UP001216801"/>
    </source>
</evidence>
<dbReference type="Proteomes" id="UP001216801">
    <property type="component" value="Unassembled WGS sequence"/>
</dbReference>
<gene>
    <name evidence="1" type="ORF">P6U19_15030</name>
</gene>
<proteinExistence type="predicted"/>
<organism evidence="1 2">
    <name type="scientific">Bacillus paranthracis</name>
    <dbReference type="NCBI Taxonomy" id="2026186"/>
    <lineage>
        <taxon>Bacteria</taxon>
        <taxon>Bacillati</taxon>
        <taxon>Bacillota</taxon>
        <taxon>Bacilli</taxon>
        <taxon>Bacillales</taxon>
        <taxon>Bacillaceae</taxon>
        <taxon>Bacillus</taxon>
        <taxon>Bacillus cereus group</taxon>
    </lineage>
</organism>
<dbReference type="EMBL" id="JARPRR010000010">
    <property type="protein sequence ID" value="MDG0953905.1"/>
    <property type="molecule type" value="Genomic_DNA"/>
</dbReference>
<name>A0AAJ1KCU6_9BACI</name>
<accession>A0AAJ1KCU6</accession>
<dbReference type="RefSeq" id="WP_257469630.1">
    <property type="nucleotide sequence ID" value="NZ_JAQEBQ010000009.1"/>
</dbReference>